<proteinExistence type="predicted"/>
<keyword evidence="4" id="KW-1185">Reference proteome</keyword>
<protein>
    <submittedName>
        <fullName evidence="3">NAD dependent epimerase/dehydratase family protein</fullName>
    </submittedName>
</protein>
<dbReference type="GO" id="GO:0004029">
    <property type="term" value="F:aldehyde dehydrogenase (NAD+) activity"/>
    <property type="evidence" value="ECO:0007669"/>
    <property type="project" value="TreeGrafter"/>
</dbReference>
<dbReference type="AlphaFoldDB" id="W9CWS4"/>
<evidence type="ECO:0000259" key="2">
    <source>
        <dbReference type="Pfam" id="PF05368"/>
    </source>
</evidence>
<dbReference type="EMBL" id="AYSA01000025">
    <property type="protein sequence ID" value="ESZ99030.1"/>
    <property type="molecule type" value="Genomic_DNA"/>
</dbReference>
<name>W9CWS4_SCLBF</name>
<sequence length="327" mass="35612">MASTKILFTGATGYVGGSILSTILQQDADFLSKYSLSVLMRKEEQARVFSAQGVNTILFSSLDDTEFLQKVAREHDVIINAAFGPHTAAAVAFVTGLGDRKKQTGKEVHYLHISGTSTMSDQPLSGAFLEDRIFSDTEDIFSYEKYRESKTNYPLRTTDVALTEAGLLLGVNTTIIMPPEIHGTGSGLFNANSIQAPAVVRHALKHGQAAYIGDGKGIWDYVHVSDVANLFEIVISKILRGEEVPTGTRGIIFSSAGRFTWQQFSEYAGEALFKRGAISIKEAKSITLEEAGDWYGGSAYYVELAFASNSRTNADVARDLGWVPKKT</sequence>
<dbReference type="InterPro" id="IPR051783">
    <property type="entry name" value="NAD(P)-dependent_oxidoreduct"/>
</dbReference>
<dbReference type="STRING" id="1432307.W9CWS4"/>
<dbReference type="OrthoDB" id="10262413at2759"/>
<evidence type="ECO:0000313" key="3">
    <source>
        <dbReference type="EMBL" id="ESZ99030.1"/>
    </source>
</evidence>
<comment type="caution">
    <text evidence="3">The sequence shown here is derived from an EMBL/GenBank/DDBJ whole genome shotgun (WGS) entry which is preliminary data.</text>
</comment>
<gene>
    <name evidence="3" type="ORF">SBOR_0564</name>
</gene>
<evidence type="ECO:0000313" key="4">
    <source>
        <dbReference type="Proteomes" id="UP000019487"/>
    </source>
</evidence>
<dbReference type="Pfam" id="PF01370">
    <property type="entry name" value="Epimerase"/>
    <property type="match status" value="1"/>
</dbReference>
<evidence type="ECO:0000259" key="1">
    <source>
        <dbReference type="Pfam" id="PF01370"/>
    </source>
</evidence>
<dbReference type="Proteomes" id="UP000019487">
    <property type="component" value="Unassembled WGS sequence"/>
</dbReference>
<organism evidence="3 4">
    <name type="scientific">Sclerotinia borealis (strain F-4128)</name>
    <dbReference type="NCBI Taxonomy" id="1432307"/>
    <lineage>
        <taxon>Eukaryota</taxon>
        <taxon>Fungi</taxon>
        <taxon>Dikarya</taxon>
        <taxon>Ascomycota</taxon>
        <taxon>Pezizomycotina</taxon>
        <taxon>Leotiomycetes</taxon>
        <taxon>Helotiales</taxon>
        <taxon>Sclerotiniaceae</taxon>
        <taxon>Sclerotinia</taxon>
    </lineage>
</organism>
<reference evidence="3 4" key="1">
    <citation type="journal article" date="2014" name="Genome Announc.">
        <title>Draft genome sequence of Sclerotinia borealis, a psychrophilic plant pathogenic fungus.</title>
        <authorList>
            <person name="Mardanov A.V."/>
            <person name="Beletsky A.V."/>
            <person name="Kadnikov V.V."/>
            <person name="Ignatov A.N."/>
            <person name="Ravin N.V."/>
        </authorList>
    </citation>
    <scope>NUCLEOTIDE SEQUENCE [LARGE SCALE GENOMIC DNA]</scope>
    <source>
        <strain evidence="4">F-4157</strain>
    </source>
</reference>
<feature type="domain" description="NAD-dependent epimerase/dehydratase" evidence="1">
    <location>
        <begin position="169"/>
        <end position="238"/>
    </location>
</feature>
<dbReference type="SUPFAM" id="SSF51735">
    <property type="entry name" value="NAD(P)-binding Rossmann-fold domains"/>
    <property type="match status" value="1"/>
</dbReference>
<dbReference type="InterPro" id="IPR001509">
    <property type="entry name" value="Epimerase_deHydtase"/>
</dbReference>
<dbReference type="GO" id="GO:0005737">
    <property type="term" value="C:cytoplasm"/>
    <property type="evidence" value="ECO:0007669"/>
    <property type="project" value="TreeGrafter"/>
</dbReference>
<dbReference type="InterPro" id="IPR036291">
    <property type="entry name" value="NAD(P)-bd_dom_sf"/>
</dbReference>
<dbReference type="PANTHER" id="PTHR48079:SF6">
    <property type="entry name" value="NAD(P)-BINDING DOMAIN-CONTAINING PROTEIN-RELATED"/>
    <property type="match status" value="1"/>
</dbReference>
<accession>W9CWS4</accession>
<dbReference type="Gene3D" id="3.40.50.720">
    <property type="entry name" value="NAD(P)-binding Rossmann-like Domain"/>
    <property type="match status" value="1"/>
</dbReference>
<feature type="domain" description="NmrA-like" evidence="2">
    <location>
        <begin position="4"/>
        <end position="81"/>
    </location>
</feature>
<dbReference type="PANTHER" id="PTHR48079">
    <property type="entry name" value="PROTEIN YEEZ"/>
    <property type="match status" value="1"/>
</dbReference>
<dbReference type="HOGENOM" id="CLU_007383_12_0_1"/>
<dbReference type="Pfam" id="PF05368">
    <property type="entry name" value="NmrA"/>
    <property type="match status" value="1"/>
</dbReference>
<dbReference type="InterPro" id="IPR008030">
    <property type="entry name" value="NmrA-like"/>
</dbReference>